<dbReference type="Pfam" id="PF07004">
    <property type="entry name" value="SHIPPO-rpt"/>
    <property type="match status" value="4"/>
</dbReference>
<dbReference type="Proteomes" id="UP001142489">
    <property type="component" value="Unassembled WGS sequence"/>
</dbReference>
<gene>
    <name evidence="6" type="ORF">JRQ81_011888</name>
</gene>
<evidence type="ECO:0000256" key="2">
    <source>
        <dbReference type="ARBA" id="ARBA00004496"/>
    </source>
</evidence>
<sequence length="339" mass="37041">MDSILGPSGSVSRVRGKSSPHPTPQSTARGQPCCSIPVKFQTKVITNSEKKGFNSQTKRFQHIENENPGPGFYNVTHQSALLNNVSQSRKGTCFFPSLDVRIARQKIPSYPAANAYNLPPTLQSKRDFSLGHSSMFQQPIARKITKKSTPAPNQYNVSVDLGKQSSSPGAQSAFTSRTQRTLILHSKDHVPSPCHYQVNESIIRQSPVVLVSCFKSKTSRETNPETLSPGPAAYQHPAEVSVATPRKIPGLRKYGLNFSAPAVPPPKSPPPPGPGQYEIVDYDGPPKHYISSAVFVSSTGRSVGDKFHEEIPGPGAYNLPIPRKQSFIYNTDNKWVPVL</sequence>
<dbReference type="AlphaFoldDB" id="A0A9Q0X707"/>
<protein>
    <recommendedName>
        <fullName evidence="8">O(6)-methylguanine-induced apoptosis 2</fullName>
    </recommendedName>
</protein>
<dbReference type="GO" id="GO:0005737">
    <property type="term" value="C:cytoplasm"/>
    <property type="evidence" value="ECO:0007669"/>
    <property type="project" value="UniProtKB-SubCell"/>
</dbReference>
<reference evidence="6" key="1">
    <citation type="journal article" date="2023" name="DNA Res.">
        <title>Chromosome-level genome assembly of Phrynocephalus forsythii using third-generation DNA sequencing and Hi-C analysis.</title>
        <authorList>
            <person name="Qi Y."/>
            <person name="Zhao W."/>
            <person name="Zhao Y."/>
            <person name="Niu C."/>
            <person name="Cao S."/>
            <person name="Zhang Y."/>
        </authorList>
    </citation>
    <scope>NUCLEOTIDE SEQUENCE</scope>
    <source>
        <tissue evidence="6">Muscle</tissue>
    </source>
</reference>
<evidence type="ECO:0000256" key="1">
    <source>
        <dbReference type="ARBA" id="ARBA00004123"/>
    </source>
</evidence>
<dbReference type="GO" id="GO:0042585">
    <property type="term" value="C:germinal vesicle"/>
    <property type="evidence" value="ECO:0007669"/>
    <property type="project" value="TreeGrafter"/>
</dbReference>
<dbReference type="GO" id="GO:0001940">
    <property type="term" value="C:male pronucleus"/>
    <property type="evidence" value="ECO:0007669"/>
    <property type="project" value="TreeGrafter"/>
</dbReference>
<evidence type="ECO:0000256" key="5">
    <source>
        <dbReference type="SAM" id="MobiDB-lite"/>
    </source>
</evidence>
<keyword evidence="4" id="KW-0539">Nucleus</keyword>
<feature type="compositionally biased region" description="Low complexity" evidence="5">
    <location>
        <begin position="7"/>
        <end position="20"/>
    </location>
</feature>
<evidence type="ECO:0000256" key="3">
    <source>
        <dbReference type="ARBA" id="ARBA00022490"/>
    </source>
</evidence>
<comment type="caution">
    <text evidence="6">The sequence shown here is derived from an EMBL/GenBank/DDBJ whole genome shotgun (WGS) entry which is preliminary data.</text>
</comment>
<feature type="region of interest" description="Disordered" evidence="5">
    <location>
        <begin position="1"/>
        <end position="32"/>
    </location>
</feature>
<keyword evidence="7" id="KW-1185">Reference proteome</keyword>
<name>A0A9Q0X707_9SAUR</name>
<dbReference type="PANTHER" id="PTHR35678:SF1">
    <property type="entry name" value="PROTEIN STPG4"/>
    <property type="match status" value="1"/>
</dbReference>
<evidence type="ECO:0008006" key="8">
    <source>
        <dbReference type="Google" id="ProtNLM"/>
    </source>
</evidence>
<dbReference type="GO" id="GO:0003682">
    <property type="term" value="F:chromatin binding"/>
    <property type="evidence" value="ECO:0007669"/>
    <property type="project" value="TreeGrafter"/>
</dbReference>
<evidence type="ECO:0000313" key="7">
    <source>
        <dbReference type="Proteomes" id="UP001142489"/>
    </source>
</evidence>
<keyword evidence="3" id="KW-0963">Cytoplasm</keyword>
<dbReference type="GO" id="GO:0001939">
    <property type="term" value="C:female pronucleus"/>
    <property type="evidence" value="ECO:0007669"/>
    <property type="project" value="TreeGrafter"/>
</dbReference>
<organism evidence="6 7">
    <name type="scientific">Phrynocephalus forsythii</name>
    <dbReference type="NCBI Taxonomy" id="171643"/>
    <lineage>
        <taxon>Eukaryota</taxon>
        <taxon>Metazoa</taxon>
        <taxon>Chordata</taxon>
        <taxon>Craniata</taxon>
        <taxon>Vertebrata</taxon>
        <taxon>Euteleostomi</taxon>
        <taxon>Lepidosauria</taxon>
        <taxon>Squamata</taxon>
        <taxon>Bifurcata</taxon>
        <taxon>Unidentata</taxon>
        <taxon>Episquamata</taxon>
        <taxon>Toxicofera</taxon>
        <taxon>Iguania</taxon>
        <taxon>Acrodonta</taxon>
        <taxon>Agamidae</taxon>
        <taxon>Agaminae</taxon>
        <taxon>Phrynocephalus</taxon>
    </lineage>
</organism>
<dbReference type="GO" id="GO:0042393">
    <property type="term" value="F:histone binding"/>
    <property type="evidence" value="ECO:0007669"/>
    <property type="project" value="TreeGrafter"/>
</dbReference>
<evidence type="ECO:0000313" key="6">
    <source>
        <dbReference type="EMBL" id="KAJ7304339.1"/>
    </source>
</evidence>
<proteinExistence type="predicted"/>
<dbReference type="InterPro" id="IPR010736">
    <property type="entry name" value="SHIPPO-rpt"/>
</dbReference>
<comment type="subcellular location">
    <subcellularLocation>
        <location evidence="2">Cytoplasm</location>
    </subcellularLocation>
    <subcellularLocation>
        <location evidence="1">Nucleus</location>
    </subcellularLocation>
</comment>
<dbReference type="PANTHER" id="PTHR35678">
    <property type="entry name" value="PROTEIN STPG4"/>
    <property type="match status" value="1"/>
</dbReference>
<dbReference type="OrthoDB" id="186871at2759"/>
<dbReference type="EMBL" id="JAPFRF010000023">
    <property type="protein sequence ID" value="KAJ7304339.1"/>
    <property type="molecule type" value="Genomic_DNA"/>
</dbReference>
<evidence type="ECO:0000256" key="4">
    <source>
        <dbReference type="ARBA" id="ARBA00023242"/>
    </source>
</evidence>
<dbReference type="GO" id="GO:0044727">
    <property type="term" value="P:epigenetic programing of male pronucleus"/>
    <property type="evidence" value="ECO:0007669"/>
    <property type="project" value="TreeGrafter"/>
</dbReference>
<accession>A0A9Q0X707</accession>